<dbReference type="AlphaFoldDB" id="A0ABD6EYB9"/>
<sequence length="97" mass="10536">MDGYCSHSLSSVQKNNDEYIAPTSAVSWSCVATSSKMDQTNLTANVTDRYGPSLDVVHSVPRSSLSLNRISNKSFGTSSDGDARQLEMQTGRAHIHE</sequence>
<protein>
    <submittedName>
        <fullName evidence="1">Uncharacterized protein</fullName>
    </submittedName>
</protein>
<evidence type="ECO:0000313" key="2">
    <source>
        <dbReference type="Proteomes" id="UP001608902"/>
    </source>
</evidence>
<gene>
    <name evidence="1" type="ORF">AB6A40_008401</name>
</gene>
<accession>A0ABD6EYB9</accession>
<organism evidence="1 2">
    <name type="scientific">Gnathostoma spinigerum</name>
    <dbReference type="NCBI Taxonomy" id="75299"/>
    <lineage>
        <taxon>Eukaryota</taxon>
        <taxon>Metazoa</taxon>
        <taxon>Ecdysozoa</taxon>
        <taxon>Nematoda</taxon>
        <taxon>Chromadorea</taxon>
        <taxon>Rhabditida</taxon>
        <taxon>Spirurina</taxon>
        <taxon>Gnathostomatomorpha</taxon>
        <taxon>Gnathostomatoidea</taxon>
        <taxon>Gnathostomatidae</taxon>
        <taxon>Gnathostoma</taxon>
    </lineage>
</organism>
<reference evidence="1 2" key="1">
    <citation type="submission" date="2024-08" db="EMBL/GenBank/DDBJ databases">
        <title>Gnathostoma spinigerum genome.</title>
        <authorList>
            <person name="Gonzalez-Bertolin B."/>
            <person name="Monzon S."/>
            <person name="Zaballos A."/>
            <person name="Jimenez P."/>
            <person name="Dekumyoy P."/>
            <person name="Varona S."/>
            <person name="Cuesta I."/>
            <person name="Sumanam S."/>
            <person name="Adisakwattana P."/>
            <person name="Gasser R.B."/>
            <person name="Hernandez-Gonzalez A."/>
            <person name="Young N.D."/>
            <person name="Perteguer M.J."/>
        </authorList>
    </citation>
    <scope>NUCLEOTIDE SEQUENCE [LARGE SCALE GENOMIC DNA]</scope>
    <source>
        <strain evidence="1">AL3</strain>
        <tissue evidence="1">Liver</tissue>
    </source>
</reference>
<keyword evidence="2" id="KW-1185">Reference proteome</keyword>
<name>A0ABD6EYB9_9BILA</name>
<dbReference type="Proteomes" id="UP001608902">
    <property type="component" value="Unassembled WGS sequence"/>
</dbReference>
<proteinExistence type="predicted"/>
<comment type="caution">
    <text evidence="1">The sequence shown here is derived from an EMBL/GenBank/DDBJ whole genome shotgun (WGS) entry which is preliminary data.</text>
</comment>
<evidence type="ECO:0000313" key="1">
    <source>
        <dbReference type="EMBL" id="MFH4981692.1"/>
    </source>
</evidence>
<dbReference type="EMBL" id="JBGFUD010007697">
    <property type="protein sequence ID" value="MFH4981692.1"/>
    <property type="molecule type" value="Genomic_DNA"/>
</dbReference>